<keyword evidence="1" id="KW-0812">Transmembrane</keyword>
<reference evidence="3" key="1">
    <citation type="submission" date="2017-09" db="EMBL/GenBank/DDBJ databases">
        <title>Depth-based differentiation of microbial function through sediment-hosted aquifers and enrichment of novel symbionts in the deep terrestrial subsurface.</title>
        <authorList>
            <person name="Probst A.J."/>
            <person name="Ladd B."/>
            <person name="Jarett J.K."/>
            <person name="Geller-Mcgrath D.E."/>
            <person name="Sieber C.M.K."/>
            <person name="Emerson J.B."/>
            <person name="Anantharaman K."/>
            <person name="Thomas B.C."/>
            <person name="Malmstrom R."/>
            <person name="Stieglmeier M."/>
            <person name="Klingl A."/>
            <person name="Woyke T."/>
            <person name="Ryan C.M."/>
            <person name="Banfield J.F."/>
        </authorList>
    </citation>
    <scope>NUCLEOTIDE SEQUENCE [LARGE SCALE GENOMIC DNA]</scope>
</reference>
<evidence type="ECO:0000313" key="2">
    <source>
        <dbReference type="EMBL" id="PIR68461.1"/>
    </source>
</evidence>
<evidence type="ECO:0000256" key="1">
    <source>
        <dbReference type="SAM" id="Phobius"/>
    </source>
</evidence>
<dbReference type="EMBL" id="PFCQ01000005">
    <property type="protein sequence ID" value="PIR68461.1"/>
    <property type="molecule type" value="Genomic_DNA"/>
</dbReference>
<sequence>MWITLDFFQLWITRHFLRGNGFNFLIELWGVYIIEKLEIKMTSNLYNRVIKIFFLIAITSPLLVFGAEVTFVKREGFGQNRITVLNKTFLAEKLKNAEKGNTENEIIKGILIAGEKTEGLFFEKFIETDKDTEPRLGFFVDIGPRDRIPFTPQLSPPLITEKQRFSLFNFFQYLKHTRQ</sequence>
<dbReference type="Proteomes" id="UP000230094">
    <property type="component" value="Unassembled WGS sequence"/>
</dbReference>
<evidence type="ECO:0000313" key="3">
    <source>
        <dbReference type="Proteomes" id="UP000230094"/>
    </source>
</evidence>
<feature type="transmembrane region" description="Helical" evidence="1">
    <location>
        <begin position="52"/>
        <end position="72"/>
    </location>
</feature>
<dbReference type="AlphaFoldDB" id="A0A2H0TBT8"/>
<keyword evidence="1" id="KW-0472">Membrane</keyword>
<keyword evidence="1" id="KW-1133">Transmembrane helix</keyword>
<proteinExistence type="predicted"/>
<protein>
    <submittedName>
        <fullName evidence="2">Uncharacterized protein</fullName>
    </submittedName>
</protein>
<gene>
    <name evidence="2" type="ORF">COU49_01195</name>
</gene>
<comment type="caution">
    <text evidence="2">The sequence shown here is derived from an EMBL/GenBank/DDBJ whole genome shotgun (WGS) entry which is preliminary data.</text>
</comment>
<organism evidence="2 3">
    <name type="scientific">Candidatus Nomurabacteria bacterium CG10_big_fil_rev_8_21_14_0_10_35_16</name>
    <dbReference type="NCBI Taxonomy" id="1974731"/>
    <lineage>
        <taxon>Bacteria</taxon>
        <taxon>Candidatus Nomuraibacteriota</taxon>
    </lineage>
</organism>
<name>A0A2H0TBT8_9BACT</name>
<accession>A0A2H0TBT8</accession>